<protein>
    <submittedName>
        <fullName evidence="3">Catsper1 protein</fullName>
    </submittedName>
</protein>
<comment type="caution">
    <text evidence="3">The sequence shown here is derived from an EMBL/GenBank/DDBJ whole genome shotgun (WGS) entry which is preliminary data.</text>
</comment>
<gene>
    <name evidence="3" type="primary">Catsper1</name>
    <name evidence="3" type="ORF">SNEC2469_LOCUS7711</name>
</gene>
<keyword evidence="2" id="KW-0472">Membrane</keyword>
<name>A0A812NR27_9DINO</name>
<keyword evidence="2" id="KW-0812">Transmembrane</keyword>
<dbReference type="EMBL" id="CAJNJA010012994">
    <property type="protein sequence ID" value="CAE7310193.1"/>
    <property type="molecule type" value="Genomic_DNA"/>
</dbReference>
<evidence type="ECO:0000256" key="2">
    <source>
        <dbReference type="SAM" id="Phobius"/>
    </source>
</evidence>
<keyword evidence="2" id="KW-1133">Transmembrane helix</keyword>
<feature type="transmembrane region" description="Helical" evidence="2">
    <location>
        <begin position="1545"/>
        <end position="1569"/>
    </location>
</feature>
<sequence>DVIVSTKPSLLAGVAQKTTAKSDGVDVGFVRVPSAACSLSRPSGWTGARIADVPSLQACQAAWKKVAQKALESSEAEMPKAKAGAKSARLAKELGGLSRFFETGASDDDDVEEETDYEDAEDDRKHLAPGQSAARSSKDVKKKKDKKEEDLDIKGLLQASLASGAGETKDLLTVVLLSQLVNQGKRKKSKRRSASSSDPLGGSSSDSSDSGGEGEEARGMKAVNSLHRLHAQILRKPKRIYEAFEAEVVKELGVTPGQAWTLRDFVKKQSWGRYKGLYRCAMMDVAVYEHLRAGRHDVATAQTVQNLKAKIQAVLNLGDWDTAWLLTGLPDPLHKKEWAGTKQEMSVVSGYMDAMMKLKKKVREAQGGADAEDEEAGSEAEACLIWAKHLLNGFVAWSNFVVLGCPGGAHEPRVVYRSASEARSFADRLLGETLEFASPDLVLGRLRCEGKRATVEALLRQVEGFAASGYCESVQAASSTPSSAMAVTAKRVAVPEEAGCVDPLEWLPPEQAQIVEDLDQIRKEPHLWEARCVPCHRVPLSEEAAMCEKLLTTRMAVLVREDVLPRGPEGHLLSGGLFAVPKNEAEDRLIFDRRPENATMMVLGMGDRNGCAIAQATHEAILKKGGLLEPQETLVYGKAAPSRDLWQGVYIDDLLISYRKTLKYPIPLDGSFIPPLAEADDPDMKLVKAAEDIYDKANLKRALHKAFRAECSFKAWGAEVCGIRGRVGAPKKIRQQVWYLISLIVESGWACKSVLEKVNGFLAFAFLFRRELFCLQHRIYTYWQMPDAKWVRLRSYVVDELHSLSLHLVFVEWDMRYKLSSSILATDATPTSGGAVRAEAPHSLVQELWRRSEVKGAPIQLDRNLATEEPPEPTETSAFASAVAESLPWAETASYSFRESSHINLQEARALRRELRILASQYDRGKSIQICFNDSLVCVYAFSKGRSSSIKLNSILRGLLPYLIMGRVSLALLWVETESNIADFPSRWKPVPAPRTAPAWLRAYGVGNCACFCGLEVFYGAGVITAAHLQRGLHMRRFDEYGENLLEHQGVFNGVIDCLISQRLVQWLWLVLCGLRVDLKGTSRSLRRMASLSLSTLLDQRHGCYQRLNACSDFLEEINLTPQYRRHLREAGGWALGVVSDLGGNLHSKSSSRHVDMWLERMVDWSFTHGEKLYWTALAVLSIQRRFKLSAPLLRCTWAAIKSWRLLQPILPRVPMTYYVLRCVLVTCLGRVCAVHGRSRLEWMSVMLALWVAFEGLLRPGEVDRLVCDDLCFPEHAELSEGVGLVINIRQAKTRRVWANQFVIIRCPRLIAWLQWWCAGLRKRDRLLMVSKRKWGLLLKEILESLSLQTCGMTLGRWRRPETLHHYLQDALAVHTLANAPPEAKANSATLLRGFVALNGTYPQGSAPRHADDAVAPANADEAAEGVLQAVQVAAASLGSQPVERGGLSAAELLEDPQEVAKAARWRTGDSVRRMTSVLARVSQVLKSFVEAPAQGLQGGAVPSPVRPLPLRGSSAAVVQDRAQKSSSTSARSLATFCWPARWKWLMAILFLTAVLFPRVVALVIALCIRLVCRSITGLALHVVRELWMQATLAAMEIESNVATWLYEQLGFVVPHVTPAPPPLLTHGLPATPAAAGSDSPPHPTRPVDIVMIVLLGLNLRRAPLVGGGGDARDAR</sequence>
<feature type="region of interest" description="Disordered" evidence="1">
    <location>
        <begin position="101"/>
        <end position="149"/>
    </location>
</feature>
<dbReference type="Proteomes" id="UP000601435">
    <property type="component" value="Unassembled WGS sequence"/>
</dbReference>
<proteinExistence type="predicted"/>
<keyword evidence="4" id="KW-1185">Reference proteome</keyword>
<feature type="compositionally biased region" description="Low complexity" evidence="1">
    <location>
        <begin position="194"/>
        <end position="210"/>
    </location>
</feature>
<dbReference type="OrthoDB" id="10480471at2759"/>
<accession>A0A812NR27</accession>
<reference evidence="3" key="1">
    <citation type="submission" date="2021-02" db="EMBL/GenBank/DDBJ databases">
        <authorList>
            <person name="Dougan E. K."/>
            <person name="Rhodes N."/>
            <person name="Thang M."/>
            <person name="Chan C."/>
        </authorList>
    </citation>
    <scope>NUCLEOTIDE SEQUENCE</scope>
</reference>
<evidence type="ECO:0000256" key="1">
    <source>
        <dbReference type="SAM" id="MobiDB-lite"/>
    </source>
</evidence>
<feature type="region of interest" description="Disordered" evidence="1">
    <location>
        <begin position="185"/>
        <end position="217"/>
    </location>
</feature>
<feature type="compositionally biased region" description="Acidic residues" evidence="1">
    <location>
        <begin position="105"/>
        <end position="121"/>
    </location>
</feature>
<evidence type="ECO:0000313" key="4">
    <source>
        <dbReference type="Proteomes" id="UP000601435"/>
    </source>
</evidence>
<feature type="non-terminal residue" evidence="3">
    <location>
        <position position="1"/>
    </location>
</feature>
<evidence type="ECO:0000313" key="3">
    <source>
        <dbReference type="EMBL" id="CAE7310193.1"/>
    </source>
</evidence>
<organism evidence="3 4">
    <name type="scientific">Symbiodinium necroappetens</name>
    <dbReference type="NCBI Taxonomy" id="1628268"/>
    <lineage>
        <taxon>Eukaryota</taxon>
        <taxon>Sar</taxon>
        <taxon>Alveolata</taxon>
        <taxon>Dinophyceae</taxon>
        <taxon>Suessiales</taxon>
        <taxon>Symbiodiniaceae</taxon>
        <taxon>Symbiodinium</taxon>
    </lineage>
</organism>